<keyword evidence="2" id="KW-1185">Reference proteome</keyword>
<dbReference type="Proteomes" id="UP000254508">
    <property type="component" value="Plasmid unnamed"/>
</dbReference>
<accession>A0A345YJG4</accession>
<name>A0A345YJG4_9SPHN</name>
<dbReference type="KEGG" id="err:DVR09_16570"/>
<proteinExistence type="predicted"/>
<dbReference type="EMBL" id="CP031358">
    <property type="protein sequence ID" value="AXK44066.1"/>
    <property type="molecule type" value="Genomic_DNA"/>
</dbReference>
<reference evidence="1 2" key="1">
    <citation type="submission" date="2018-07" db="EMBL/GenBank/DDBJ databases">
        <title>Genome sequence of Erythrobacter strain YH-07, an antagonistic bacterium isolated from Yellow Sea.</title>
        <authorList>
            <person name="Tang T."/>
            <person name="Liu Q."/>
            <person name="Sun X."/>
        </authorList>
    </citation>
    <scope>NUCLEOTIDE SEQUENCE [LARGE SCALE GENOMIC DNA]</scope>
    <source>
        <strain evidence="1 2">YH-07</strain>
        <plasmid evidence="1 2">unnamed</plasmid>
    </source>
</reference>
<gene>
    <name evidence="1" type="ORF">DVR09_16570</name>
</gene>
<keyword evidence="1" id="KW-0614">Plasmid</keyword>
<evidence type="ECO:0000313" key="1">
    <source>
        <dbReference type="EMBL" id="AXK44066.1"/>
    </source>
</evidence>
<dbReference type="RefSeq" id="WP_115418379.1">
    <property type="nucleotide sequence ID" value="NZ_CP031358.1"/>
</dbReference>
<dbReference type="OrthoDB" id="9868907at2"/>
<protein>
    <submittedName>
        <fullName evidence="1">Uncharacterized protein</fullName>
    </submittedName>
</protein>
<sequence>MPSPEPKPQVPRLTLYEPVLGKLGGFIAATVLVGTQEEDYIRCSYEGGKYTPMDFVEKLQIAAWRCSERHASVAHCHAQPYDVTEIGAVVYDEVMRGWIVEEITNETAANSWLGEVPVIGGTDEQKQRAAGLIMKNGSNVPAMMAFTQAKAMNRDPVEAVLDYARTH</sequence>
<evidence type="ECO:0000313" key="2">
    <source>
        <dbReference type="Proteomes" id="UP000254508"/>
    </source>
</evidence>
<organism evidence="1 2">
    <name type="scientific">Erythrobacter aureus</name>
    <dbReference type="NCBI Taxonomy" id="2182384"/>
    <lineage>
        <taxon>Bacteria</taxon>
        <taxon>Pseudomonadati</taxon>
        <taxon>Pseudomonadota</taxon>
        <taxon>Alphaproteobacteria</taxon>
        <taxon>Sphingomonadales</taxon>
        <taxon>Erythrobacteraceae</taxon>
        <taxon>Erythrobacter/Porphyrobacter group</taxon>
        <taxon>Erythrobacter</taxon>
    </lineage>
</organism>
<dbReference type="AlphaFoldDB" id="A0A345YJG4"/>
<geneLocation type="plasmid" evidence="1 2">
    <name>unnamed</name>
</geneLocation>